<dbReference type="Pfam" id="PF00078">
    <property type="entry name" value="RVT_1"/>
    <property type="match status" value="1"/>
</dbReference>
<dbReference type="InterPro" id="IPR036875">
    <property type="entry name" value="Znf_CCHC_sf"/>
</dbReference>
<dbReference type="InterPro" id="IPR043502">
    <property type="entry name" value="DNA/RNA_pol_sf"/>
</dbReference>
<dbReference type="CDD" id="cd00303">
    <property type="entry name" value="retropepsin_like"/>
    <property type="match status" value="1"/>
</dbReference>
<dbReference type="PROSITE" id="PS50158">
    <property type="entry name" value="ZF_CCHC"/>
    <property type="match status" value="1"/>
</dbReference>
<dbReference type="InterPro" id="IPR001878">
    <property type="entry name" value="Znf_CCHC"/>
</dbReference>
<feature type="region of interest" description="Disordered" evidence="2">
    <location>
        <begin position="84"/>
        <end position="129"/>
    </location>
</feature>
<feature type="domain" description="Reverse transcriptase" evidence="4">
    <location>
        <begin position="422"/>
        <end position="603"/>
    </location>
</feature>
<evidence type="ECO:0000259" key="4">
    <source>
        <dbReference type="PROSITE" id="PS50878"/>
    </source>
</evidence>
<dbReference type="GO" id="GO:0003676">
    <property type="term" value="F:nucleic acid binding"/>
    <property type="evidence" value="ECO:0007669"/>
    <property type="project" value="InterPro"/>
</dbReference>
<dbReference type="PANTHER" id="PTHR35046">
    <property type="entry name" value="ZINC KNUCKLE (CCHC-TYPE) FAMILY PROTEIN"/>
    <property type="match status" value="1"/>
</dbReference>
<dbReference type="GO" id="GO:0008270">
    <property type="term" value="F:zinc ion binding"/>
    <property type="evidence" value="ECO:0007669"/>
    <property type="project" value="UniProtKB-KW"/>
</dbReference>
<evidence type="ECO:0000256" key="1">
    <source>
        <dbReference type="PROSITE-ProRule" id="PRU00047"/>
    </source>
</evidence>
<feature type="compositionally biased region" description="Polar residues" evidence="2">
    <location>
        <begin position="109"/>
        <end position="119"/>
    </location>
</feature>
<dbReference type="PANTHER" id="PTHR35046:SF18">
    <property type="entry name" value="RNA-DIRECTED DNA POLYMERASE"/>
    <property type="match status" value="1"/>
</dbReference>
<organism evidence="5 6">
    <name type="scientific">Centaurea solstitialis</name>
    <name type="common">yellow star-thistle</name>
    <dbReference type="NCBI Taxonomy" id="347529"/>
    <lineage>
        <taxon>Eukaryota</taxon>
        <taxon>Viridiplantae</taxon>
        <taxon>Streptophyta</taxon>
        <taxon>Embryophyta</taxon>
        <taxon>Tracheophyta</taxon>
        <taxon>Spermatophyta</taxon>
        <taxon>Magnoliopsida</taxon>
        <taxon>eudicotyledons</taxon>
        <taxon>Gunneridae</taxon>
        <taxon>Pentapetalae</taxon>
        <taxon>asterids</taxon>
        <taxon>campanulids</taxon>
        <taxon>Asterales</taxon>
        <taxon>Asteraceae</taxon>
        <taxon>Carduoideae</taxon>
        <taxon>Cardueae</taxon>
        <taxon>Centaureinae</taxon>
        <taxon>Centaurea</taxon>
    </lineage>
</organism>
<dbReference type="InterPro" id="IPR000477">
    <property type="entry name" value="RT_dom"/>
</dbReference>
<gene>
    <name evidence="5" type="ORF">OSB04_031428</name>
</gene>
<feature type="domain" description="CCHC-type" evidence="3">
    <location>
        <begin position="133"/>
        <end position="149"/>
    </location>
</feature>
<dbReference type="CDD" id="cd01647">
    <property type="entry name" value="RT_LTR"/>
    <property type="match status" value="1"/>
</dbReference>
<keyword evidence="1" id="KW-0479">Metal-binding</keyword>
<dbReference type="Gene3D" id="3.30.70.270">
    <property type="match status" value="1"/>
</dbReference>
<keyword evidence="1" id="KW-0862">Zinc</keyword>
<evidence type="ECO:0000256" key="2">
    <source>
        <dbReference type="SAM" id="MobiDB-lite"/>
    </source>
</evidence>
<dbReference type="Gene3D" id="4.10.60.10">
    <property type="entry name" value="Zinc finger, CCHC-type"/>
    <property type="match status" value="1"/>
</dbReference>
<comment type="caution">
    <text evidence="5">The sequence shown here is derived from an EMBL/GenBank/DDBJ whole genome shotgun (WGS) entry which is preliminary data.</text>
</comment>
<evidence type="ECO:0000259" key="3">
    <source>
        <dbReference type="PROSITE" id="PS50158"/>
    </source>
</evidence>
<dbReference type="PROSITE" id="PS50878">
    <property type="entry name" value="RT_POL"/>
    <property type="match status" value="1"/>
</dbReference>
<evidence type="ECO:0000313" key="6">
    <source>
        <dbReference type="Proteomes" id="UP001172457"/>
    </source>
</evidence>
<feature type="compositionally biased region" description="Low complexity" evidence="2">
    <location>
        <begin position="91"/>
        <end position="108"/>
    </location>
</feature>
<dbReference type="InterPro" id="IPR043128">
    <property type="entry name" value="Rev_trsase/Diguanyl_cyclase"/>
</dbReference>
<dbReference type="AlphaFoldDB" id="A0AA38S9G5"/>
<protein>
    <submittedName>
        <fullName evidence="5">Uncharacterized protein</fullName>
    </submittedName>
</protein>
<dbReference type="SMART" id="SM00343">
    <property type="entry name" value="ZnF_C2HC"/>
    <property type="match status" value="1"/>
</dbReference>
<sequence length="620" mass="70100">MRPAFLPYNYEQELYQRFQLLRQGTRSIDDYTEEFYELLSRIDLGDSLFQLVSRYIGSLRLPLQDVLNMFDPVTVSEAHQRALQAEKQLSRRSTAASSAPSLAPARQSGSHTPPTTLATPGQPVHPRATSGPRCFNCGETGHRQVDCRKTNPNQCGLIVTDNVDEATDDVESPPLYDEAETYGTEYVDGDVGPLLMLQRTFLSHKVHNDDWRRSCENVISESAVAKLGLPMEKHPKPYKLAWLSKGTDITISRRVLVTFSIGSTYTDELYCDVAPMDACHLFLGRPWQFDRETIHNGRDNTYSFVFKGKKIVLLSSKPVSPEDTTTLLSRSHFEASMTESGLVYLLFVTPTSSSVALDTPAVLQPLLQGFADVFPTELPPHLPPLRDIQHHIDLVPGATLPNRPHYRISPKEHEELRCQVEELLTKGHIRESLSPCAVPAILTPKKDGTWRMCVDSRAINKITVRYRFPIPRLDDLLDQLGGAKIFSKLDLKSGYHQIRIRQGDEWKTAFKTREGLYEWLVMPFGLSNAPSTFMRVMNQALPPFIGKFVVVYFDDILIYSTTSDEHLLHLREVLMVLRKEKFYAAVKKCSFMTEYVLFLGYVVSKDGLAVDGAKIEAIQN</sequence>
<dbReference type="Pfam" id="PF00098">
    <property type="entry name" value="zf-CCHC"/>
    <property type="match status" value="1"/>
</dbReference>
<dbReference type="SUPFAM" id="SSF56672">
    <property type="entry name" value="DNA/RNA polymerases"/>
    <property type="match status" value="1"/>
</dbReference>
<keyword evidence="1" id="KW-0863">Zinc-finger</keyword>
<reference evidence="5" key="1">
    <citation type="submission" date="2023-03" db="EMBL/GenBank/DDBJ databases">
        <title>Chromosome-scale reference genome and RAD-based genetic map of yellow starthistle (Centaurea solstitialis) reveal putative structural variation and QTLs associated with invader traits.</title>
        <authorList>
            <person name="Reatini B."/>
            <person name="Cang F.A."/>
            <person name="Jiang Q."/>
            <person name="Mckibben M.T.W."/>
            <person name="Barker M.S."/>
            <person name="Rieseberg L.H."/>
            <person name="Dlugosch K.M."/>
        </authorList>
    </citation>
    <scope>NUCLEOTIDE SEQUENCE</scope>
    <source>
        <strain evidence="5">CAN-66</strain>
        <tissue evidence="5">Leaf</tissue>
    </source>
</reference>
<proteinExistence type="predicted"/>
<dbReference type="Gene3D" id="3.10.10.10">
    <property type="entry name" value="HIV Type 1 Reverse Transcriptase, subunit A, domain 1"/>
    <property type="match status" value="1"/>
</dbReference>
<accession>A0AA38S9G5</accession>
<evidence type="ECO:0000313" key="5">
    <source>
        <dbReference type="EMBL" id="KAJ9538695.1"/>
    </source>
</evidence>
<name>A0AA38S9G5_9ASTR</name>
<dbReference type="SUPFAM" id="SSF57756">
    <property type="entry name" value="Retrovirus zinc finger-like domains"/>
    <property type="match status" value="1"/>
</dbReference>
<dbReference type="EMBL" id="JARYMX010000008">
    <property type="protein sequence ID" value="KAJ9538695.1"/>
    <property type="molecule type" value="Genomic_DNA"/>
</dbReference>
<dbReference type="Proteomes" id="UP001172457">
    <property type="component" value="Chromosome 8"/>
</dbReference>
<keyword evidence="6" id="KW-1185">Reference proteome</keyword>